<protein>
    <submittedName>
        <fullName evidence="1">Uncharacterized protein</fullName>
    </submittedName>
</protein>
<name>A0A5J4QKN4_9ZZZZ</name>
<dbReference type="EMBL" id="SNRY01003145">
    <property type="protein sequence ID" value="KAA6322042.1"/>
    <property type="molecule type" value="Genomic_DNA"/>
</dbReference>
<dbReference type="InterPro" id="IPR008928">
    <property type="entry name" value="6-hairpin_glycosidase_sf"/>
</dbReference>
<accession>A0A5J4QKN4</accession>
<reference evidence="1" key="1">
    <citation type="submission" date="2019-03" db="EMBL/GenBank/DDBJ databases">
        <title>Single cell metagenomics reveals metabolic interactions within the superorganism composed of flagellate Streblomastix strix and complex community of Bacteroidetes bacteria on its surface.</title>
        <authorList>
            <person name="Treitli S.C."/>
            <person name="Kolisko M."/>
            <person name="Husnik F."/>
            <person name="Keeling P."/>
            <person name="Hampl V."/>
        </authorList>
    </citation>
    <scope>NUCLEOTIDE SEQUENCE</scope>
    <source>
        <strain evidence="1">STM</strain>
    </source>
</reference>
<feature type="non-terminal residue" evidence="1">
    <location>
        <position position="1"/>
    </location>
</feature>
<evidence type="ECO:0000313" key="1">
    <source>
        <dbReference type="EMBL" id="KAA6322042.1"/>
    </source>
</evidence>
<proteinExistence type="predicted"/>
<gene>
    <name evidence="1" type="ORF">EZS27_028375</name>
</gene>
<sequence>YLSPIGKPEDLQIAEKAYVCDWWMDELAAHQESAIWQYPLQNPHSYLITSFEAYLDHYIATGDKTYLEAMLGAWDLIHDNWEHVGGSMAICESQWQIDEHGNRSFGSHGSPHPPYRQTRLSGCCVSTDGI</sequence>
<organism evidence="1">
    <name type="scientific">termite gut metagenome</name>
    <dbReference type="NCBI Taxonomy" id="433724"/>
    <lineage>
        <taxon>unclassified sequences</taxon>
        <taxon>metagenomes</taxon>
        <taxon>organismal metagenomes</taxon>
    </lineage>
</organism>
<dbReference type="SUPFAM" id="SSF48208">
    <property type="entry name" value="Six-hairpin glycosidases"/>
    <property type="match status" value="1"/>
</dbReference>
<dbReference type="AlphaFoldDB" id="A0A5J4QKN4"/>
<comment type="caution">
    <text evidence="1">The sequence shown here is derived from an EMBL/GenBank/DDBJ whole genome shotgun (WGS) entry which is preliminary data.</text>
</comment>
<dbReference type="GO" id="GO:0005975">
    <property type="term" value="P:carbohydrate metabolic process"/>
    <property type="evidence" value="ECO:0007669"/>
    <property type="project" value="InterPro"/>
</dbReference>